<reference evidence="1" key="2">
    <citation type="submission" date="2011-02" db="EMBL/GenBank/DDBJ databases">
        <authorList>
            <person name="MacLean D."/>
        </authorList>
    </citation>
    <scope>NUCLEOTIDE SEQUENCE</scope>
</reference>
<reference evidence="1" key="1">
    <citation type="journal article" date="2011" name="PLoS Biol.">
        <title>Gene gain and loss during evolution of obligate parasitism in the white rust pathogen of Arabidopsis thaliana.</title>
        <authorList>
            <person name="Kemen E."/>
            <person name="Gardiner A."/>
            <person name="Schultz-Larsen T."/>
            <person name="Kemen A.C."/>
            <person name="Balmuth A.L."/>
            <person name="Robert-Seilaniantz A."/>
            <person name="Bailey K."/>
            <person name="Holub E."/>
            <person name="Studholme D.J."/>
            <person name="Maclean D."/>
            <person name="Jones J.D."/>
        </authorList>
    </citation>
    <scope>NUCLEOTIDE SEQUENCE</scope>
</reference>
<dbReference type="AlphaFoldDB" id="F0W603"/>
<evidence type="ECO:0000313" key="1">
    <source>
        <dbReference type="EMBL" id="CCA16545.1"/>
    </source>
</evidence>
<dbReference type="HOGENOM" id="CLU_1613818_0_0_1"/>
<name>F0W603_9STRA</name>
<gene>
    <name evidence="1" type="primary">AlNc14C22G2308</name>
    <name evidence="1" type="ORF">ALNC14_026880</name>
</gene>
<dbReference type="EMBL" id="FR824067">
    <property type="protein sequence ID" value="CCA16545.1"/>
    <property type="molecule type" value="Genomic_DNA"/>
</dbReference>
<protein>
    <submittedName>
        <fullName evidence="1">AlNc14C22G2308 protein</fullName>
    </submittedName>
</protein>
<accession>F0W603</accession>
<sequence>MWKHKYVRSPYQWSTVVYWTALDLTADACKHYGTHNIIRVLNVIRCVVLRSLWTERNTAIFRPHLLQSRTDTISTSLSASKSAAHNIHSHLKMLGTIATRNDSLQGLCTQYINDSKPVPSPLNTLSPLPHIRSTSADNVNIRLAFFSSEDRVRLLPLCRGKSAKR</sequence>
<proteinExistence type="predicted"/>
<organism evidence="1">
    <name type="scientific">Albugo laibachii Nc14</name>
    <dbReference type="NCBI Taxonomy" id="890382"/>
    <lineage>
        <taxon>Eukaryota</taxon>
        <taxon>Sar</taxon>
        <taxon>Stramenopiles</taxon>
        <taxon>Oomycota</taxon>
        <taxon>Peronosporomycetes</taxon>
        <taxon>Albuginales</taxon>
        <taxon>Albuginaceae</taxon>
        <taxon>Albugo</taxon>
    </lineage>
</organism>